<evidence type="ECO:0000256" key="1">
    <source>
        <dbReference type="PROSITE-ProRule" id="PRU00742"/>
    </source>
</evidence>
<dbReference type="InterPro" id="IPR006035">
    <property type="entry name" value="Ureohydrolase"/>
</dbReference>
<dbReference type="GO" id="GO:0016813">
    <property type="term" value="F:hydrolase activity, acting on carbon-nitrogen (but not peptide) bonds, in linear amidines"/>
    <property type="evidence" value="ECO:0007669"/>
    <property type="project" value="UniProtKB-ARBA"/>
</dbReference>
<dbReference type="Gene3D" id="3.40.800.10">
    <property type="entry name" value="Ureohydrolase domain"/>
    <property type="match status" value="1"/>
</dbReference>
<dbReference type="PROSITE" id="PS51409">
    <property type="entry name" value="ARGINASE_2"/>
    <property type="match status" value="1"/>
</dbReference>
<dbReference type="GO" id="GO:0046872">
    <property type="term" value="F:metal ion binding"/>
    <property type="evidence" value="ECO:0007669"/>
    <property type="project" value="InterPro"/>
</dbReference>
<reference evidence="2 3" key="1">
    <citation type="journal article" date="2016" name="Nat. Commun.">
        <title>Thousands of microbial genomes shed light on interconnected biogeochemical processes in an aquifer system.</title>
        <authorList>
            <person name="Anantharaman K."/>
            <person name="Brown C.T."/>
            <person name="Hug L.A."/>
            <person name="Sharon I."/>
            <person name="Castelle C.J."/>
            <person name="Probst A.J."/>
            <person name="Thomas B.C."/>
            <person name="Singh A."/>
            <person name="Wilkins M.J."/>
            <person name="Karaoz U."/>
            <person name="Brodie E.L."/>
            <person name="Williams K.H."/>
            <person name="Hubbard S.S."/>
            <person name="Banfield J.F."/>
        </authorList>
    </citation>
    <scope>NUCLEOTIDE SEQUENCE [LARGE SCALE GENOMIC DNA]</scope>
</reference>
<proteinExistence type="inferred from homology"/>
<sequence length="322" mass="35907">MPYSDSEKEMETATFSFDRVTSNVKLLAGLLVGHETMDYVLSIYQKFAGECDIIASALSIEKLLQQEDCSARNGGVIAYSHSHSTTFHLISDVKKRAEDIKIGVLCLDAHADVYETHQPLWKGNVFSHLLESGLIEVLVLFGVPAFRHGIIFETIPRFKTQVVFVSHLLSAMEMCTVFEDIFFKNKVTHLFISIDVDGLDTQLQKYTAMEYCEFSVLKNLDYTLPGNLKEKTAQEIVRDAVWPKNPDGTVRNLKDFGIGISTEDVRRVISIVQNYAQMKGIKLGIPAGERQILGDIVELCGMDVGGRTAQAVHLLTSQIVTV</sequence>
<accession>A0A1G2AN79</accession>
<dbReference type="EMBL" id="MHKB01000016">
    <property type="protein sequence ID" value="OGY78368.1"/>
    <property type="molecule type" value="Genomic_DNA"/>
</dbReference>
<name>A0A1G2AN79_9BACT</name>
<comment type="caution">
    <text evidence="2">The sequence shown here is derived from an EMBL/GenBank/DDBJ whole genome shotgun (WGS) entry which is preliminary data.</text>
</comment>
<gene>
    <name evidence="2" type="ORF">A3B74_01255</name>
</gene>
<dbReference type="STRING" id="1798540.A3B74_01255"/>
<dbReference type="Pfam" id="PF00491">
    <property type="entry name" value="Arginase"/>
    <property type="match status" value="1"/>
</dbReference>
<comment type="similarity">
    <text evidence="1">Belongs to the arginase family.</text>
</comment>
<dbReference type="AlphaFoldDB" id="A0A1G2AN79"/>
<dbReference type="InterPro" id="IPR023696">
    <property type="entry name" value="Ureohydrolase_dom_sf"/>
</dbReference>
<evidence type="ECO:0000313" key="3">
    <source>
        <dbReference type="Proteomes" id="UP000177165"/>
    </source>
</evidence>
<evidence type="ECO:0000313" key="2">
    <source>
        <dbReference type="EMBL" id="OGY78368.1"/>
    </source>
</evidence>
<dbReference type="Proteomes" id="UP000177165">
    <property type="component" value="Unassembled WGS sequence"/>
</dbReference>
<dbReference type="SUPFAM" id="SSF52768">
    <property type="entry name" value="Arginase/deacetylase"/>
    <property type="match status" value="1"/>
</dbReference>
<evidence type="ECO:0008006" key="4">
    <source>
        <dbReference type="Google" id="ProtNLM"/>
    </source>
</evidence>
<protein>
    <recommendedName>
        <fullName evidence="4">Arginase</fullName>
    </recommendedName>
</protein>
<organism evidence="2 3">
    <name type="scientific">Candidatus Kerfeldbacteria bacterium RIFCSPHIGHO2_02_FULL_42_14</name>
    <dbReference type="NCBI Taxonomy" id="1798540"/>
    <lineage>
        <taxon>Bacteria</taxon>
        <taxon>Candidatus Kerfeldiibacteriota</taxon>
    </lineage>
</organism>